<sequence length="407" mass="45028">MKKTTFFLCSFLLLISYNLLAQNTADAPCGVNDFLTVNEITCVDQVFAFDDTETDENIFTDPSCNFRNNLEDRWFKFQMPVDGAVRIKTSFVSGSNVIDTAIEVFKVADTNDPCNNLESIGCDNDGNPATDTNNESHSQIDVVQPAGSTIYFRVWENDTDEIGNFNICLYKIDAPLVAENDECADVIEALPLNTNCSQTLGTNFQASISSEAIGDAGCASIEGNDVWYKIDIPSDKFYNVIIETSEDSGSLFTDTALAVYSGTCNALTNIACDDDGGNSLYSKITLDNRKDETLYIRVYPPVDPLVGTFNICAIVTEALGVEDYIQENNFTLYPNPTKDIVYLKFNQPSIKSVGTHIYDIQGKLILQSTKIIENNRTQLDVSALKAGMYYLKVNHGSYESIKKIVIK</sequence>
<feature type="domain" description="T9SS-like galactose binding" evidence="4">
    <location>
        <begin position="179"/>
        <end position="276"/>
    </location>
</feature>
<protein>
    <submittedName>
        <fullName evidence="5">T9SS type A sorting domain-containing protein</fullName>
    </submittedName>
</protein>
<evidence type="ECO:0000313" key="6">
    <source>
        <dbReference type="Proteomes" id="UP000602057"/>
    </source>
</evidence>
<dbReference type="Pfam" id="PF23759">
    <property type="entry name" value="GBD_T9SS_assoc"/>
    <property type="match status" value="2"/>
</dbReference>
<dbReference type="Pfam" id="PF18962">
    <property type="entry name" value="Por_Secre_tail"/>
    <property type="match status" value="1"/>
</dbReference>
<keyword evidence="1 2" id="KW-0732">Signal</keyword>
<dbReference type="RefSeq" id="WP_188215942.1">
    <property type="nucleotide sequence ID" value="NZ_BAABGH010000005.1"/>
</dbReference>
<evidence type="ECO:0000256" key="1">
    <source>
        <dbReference type="ARBA" id="ARBA00022729"/>
    </source>
</evidence>
<dbReference type="NCBIfam" id="TIGR04183">
    <property type="entry name" value="Por_Secre_tail"/>
    <property type="match status" value="1"/>
</dbReference>
<feature type="chain" id="PRO_5035303480" evidence="2">
    <location>
        <begin position="22"/>
        <end position="407"/>
    </location>
</feature>
<proteinExistence type="predicted"/>
<evidence type="ECO:0000313" key="5">
    <source>
        <dbReference type="EMBL" id="MBD0835444.1"/>
    </source>
</evidence>
<feature type="domain" description="Secretion system C-terminal sorting" evidence="3">
    <location>
        <begin position="332"/>
        <end position="406"/>
    </location>
</feature>
<organism evidence="5 6">
    <name type="scientific">Aestuariibaculum suncheonense</name>
    <dbReference type="NCBI Taxonomy" id="1028745"/>
    <lineage>
        <taxon>Bacteria</taxon>
        <taxon>Pseudomonadati</taxon>
        <taxon>Bacteroidota</taxon>
        <taxon>Flavobacteriia</taxon>
        <taxon>Flavobacteriales</taxon>
        <taxon>Flavobacteriaceae</taxon>
    </lineage>
</organism>
<evidence type="ECO:0000256" key="2">
    <source>
        <dbReference type="SAM" id="SignalP"/>
    </source>
</evidence>
<dbReference type="Proteomes" id="UP000602057">
    <property type="component" value="Unassembled WGS sequence"/>
</dbReference>
<name>A0A8J6Q747_9FLAO</name>
<keyword evidence="6" id="KW-1185">Reference proteome</keyword>
<dbReference type="Gene3D" id="2.60.120.380">
    <property type="match status" value="1"/>
</dbReference>
<reference evidence="5" key="2">
    <citation type="submission" date="2020-09" db="EMBL/GenBank/DDBJ databases">
        <authorList>
            <person name="Wu Z."/>
        </authorList>
    </citation>
    <scope>NUCLEOTIDE SEQUENCE</scope>
    <source>
        <strain evidence="5">SC17</strain>
    </source>
</reference>
<evidence type="ECO:0000259" key="3">
    <source>
        <dbReference type="Pfam" id="PF18962"/>
    </source>
</evidence>
<feature type="signal peptide" evidence="2">
    <location>
        <begin position="1"/>
        <end position="21"/>
    </location>
</feature>
<dbReference type="EMBL" id="JACVXC010000003">
    <property type="protein sequence ID" value="MBD0835444.1"/>
    <property type="molecule type" value="Genomic_DNA"/>
</dbReference>
<dbReference type="AlphaFoldDB" id="A0A8J6Q747"/>
<gene>
    <name evidence="5" type="ORF">ICJ84_08360</name>
</gene>
<dbReference type="InterPro" id="IPR056600">
    <property type="entry name" value="GBD_T9SS_assoc"/>
</dbReference>
<evidence type="ECO:0000259" key="4">
    <source>
        <dbReference type="Pfam" id="PF23759"/>
    </source>
</evidence>
<dbReference type="InterPro" id="IPR026444">
    <property type="entry name" value="Secre_tail"/>
</dbReference>
<feature type="domain" description="T9SS-like galactose binding" evidence="4">
    <location>
        <begin position="35"/>
        <end position="91"/>
    </location>
</feature>
<accession>A0A8J6Q747</accession>
<comment type="caution">
    <text evidence="5">The sequence shown here is derived from an EMBL/GenBank/DDBJ whole genome shotgun (WGS) entry which is preliminary data.</text>
</comment>
<reference evidence="5" key="1">
    <citation type="journal article" date="2013" name="Int. J. Syst. Evol. Microbiol.">
        <title>Aestuariibaculum suncheonense gen. nov., sp. nov., a marine bacterium of the family Flavobacteriaceae isolated from a tidal flat and emended descriptions of the genera Gaetbulibacter and Tamlana.</title>
        <authorList>
            <person name="Jeong S.H."/>
            <person name="Park M.S."/>
            <person name="Jin H.M."/>
            <person name="Lee K."/>
            <person name="Park W."/>
            <person name="Jeon C.O."/>
        </authorList>
    </citation>
    <scope>NUCLEOTIDE SEQUENCE</scope>
    <source>
        <strain evidence="5">SC17</strain>
    </source>
</reference>